<dbReference type="EMBL" id="JBHUMP010000011">
    <property type="protein sequence ID" value="MFD2740574.1"/>
    <property type="molecule type" value="Genomic_DNA"/>
</dbReference>
<comment type="caution">
    <text evidence="5">The sequence shown here is derived from an EMBL/GenBank/DDBJ whole genome shotgun (WGS) entry which is preliminary data.</text>
</comment>
<evidence type="ECO:0000256" key="3">
    <source>
        <dbReference type="ARBA" id="ARBA00022679"/>
    </source>
</evidence>
<accession>A0ABW5U6U1</accession>
<evidence type="ECO:0000259" key="4">
    <source>
        <dbReference type="Pfam" id="PF02709"/>
    </source>
</evidence>
<dbReference type="Gene3D" id="3.90.550.10">
    <property type="entry name" value="Spore Coat Polysaccharide Biosynthesis Protein SpsA, Chain A"/>
    <property type="match status" value="1"/>
</dbReference>
<evidence type="ECO:0000313" key="5">
    <source>
        <dbReference type="EMBL" id="MFD2740574.1"/>
    </source>
</evidence>
<keyword evidence="2 5" id="KW-0328">Glycosyltransferase</keyword>
<keyword evidence="6" id="KW-1185">Reference proteome</keyword>
<dbReference type="PANTHER" id="PTHR43179">
    <property type="entry name" value="RHAMNOSYLTRANSFERASE WBBL"/>
    <property type="match status" value="1"/>
</dbReference>
<dbReference type="PANTHER" id="PTHR43179:SF12">
    <property type="entry name" value="GALACTOFURANOSYLTRANSFERASE GLFT2"/>
    <property type="match status" value="1"/>
</dbReference>
<dbReference type="InterPro" id="IPR029044">
    <property type="entry name" value="Nucleotide-diphossugar_trans"/>
</dbReference>
<feature type="domain" description="Galactosyltransferase C-terminal" evidence="4">
    <location>
        <begin position="155"/>
        <end position="216"/>
    </location>
</feature>
<proteinExistence type="inferred from homology"/>
<dbReference type="Pfam" id="PF02709">
    <property type="entry name" value="Glyco_transf_7C"/>
    <property type="match status" value="1"/>
</dbReference>
<dbReference type="Proteomes" id="UP001597474">
    <property type="component" value="Unassembled WGS sequence"/>
</dbReference>
<gene>
    <name evidence="5" type="ORF">ACFSUD_13380</name>
</gene>
<dbReference type="GO" id="GO:0016757">
    <property type="term" value="F:glycosyltransferase activity"/>
    <property type="evidence" value="ECO:0007669"/>
    <property type="project" value="UniProtKB-KW"/>
</dbReference>
<organism evidence="5 6">
    <name type="scientific">Sulfitobacter aestuarii</name>
    <dbReference type="NCBI Taxonomy" id="2161676"/>
    <lineage>
        <taxon>Bacteria</taxon>
        <taxon>Pseudomonadati</taxon>
        <taxon>Pseudomonadota</taxon>
        <taxon>Alphaproteobacteria</taxon>
        <taxon>Rhodobacterales</taxon>
        <taxon>Roseobacteraceae</taxon>
        <taxon>Sulfitobacter</taxon>
    </lineage>
</organism>
<dbReference type="EC" id="2.4.-.-" evidence="5"/>
<evidence type="ECO:0000256" key="1">
    <source>
        <dbReference type="ARBA" id="ARBA00006739"/>
    </source>
</evidence>
<evidence type="ECO:0000313" key="6">
    <source>
        <dbReference type="Proteomes" id="UP001597474"/>
    </source>
</evidence>
<dbReference type="SUPFAM" id="SSF53448">
    <property type="entry name" value="Nucleotide-diphospho-sugar transferases"/>
    <property type="match status" value="1"/>
</dbReference>
<comment type="similarity">
    <text evidence="1">Belongs to the glycosyltransferase 2 family.</text>
</comment>
<dbReference type="InterPro" id="IPR027791">
    <property type="entry name" value="Galactosyl_T_C"/>
</dbReference>
<dbReference type="RefSeq" id="WP_386375108.1">
    <property type="nucleotide sequence ID" value="NZ_JBHUMP010000011.1"/>
</dbReference>
<protein>
    <submittedName>
        <fullName evidence="5">Glycosyltransferase family 2 protein</fullName>
        <ecNumber evidence="5">2.4.-.-</ecNumber>
    </submittedName>
</protein>
<reference evidence="6" key="1">
    <citation type="journal article" date="2019" name="Int. J. Syst. Evol. Microbiol.">
        <title>The Global Catalogue of Microorganisms (GCM) 10K type strain sequencing project: providing services to taxonomists for standard genome sequencing and annotation.</title>
        <authorList>
            <consortium name="The Broad Institute Genomics Platform"/>
            <consortium name="The Broad Institute Genome Sequencing Center for Infectious Disease"/>
            <person name="Wu L."/>
            <person name="Ma J."/>
        </authorList>
    </citation>
    <scope>NUCLEOTIDE SEQUENCE [LARGE SCALE GENOMIC DNA]</scope>
    <source>
        <strain evidence="6">TISTR 2562</strain>
    </source>
</reference>
<name>A0ABW5U6U1_9RHOB</name>
<evidence type="ECO:0000256" key="2">
    <source>
        <dbReference type="ARBA" id="ARBA00022676"/>
    </source>
</evidence>
<keyword evidence="3 5" id="KW-0808">Transferase</keyword>
<sequence>MSDVSVLTICAGRRDHLVNVIKGLCEQEVPPSELVIGVMQDELYRDLPRAGFPIRQIAVPPGSEGLPLAHARNEVANAARGDLLVFVDVDCIPSRRLIADYAEQARSHSGLFMGEVRYLPAHATDAGIDEARFKELSVRHSDRRGPPEEGVEPCRDYRCFWSLNFAMRAQDWRQSGGFDERFVGYGGEDTDFGKTLAEKGMPIWWQKGARVYHQYHAHCMPPIHHMRSVIRNAELFAEKWGYRTMEHWLHAFRLLGLIRNTPGGLEIMREPGPEDFELCRQQAHQPYANTRKVIDMLEQRHCEGADELERQREVARAEADMIDIAAE</sequence>